<dbReference type="HOGENOM" id="CLU_186918_0_0_0"/>
<reference evidence="1 2" key="1">
    <citation type="journal article" date="2013" name="Front. Microbiol.">
        <title>The genome of Nitrospina gracilis illuminates the metabolism and evolution of the major marine nitrite oxidizer.</title>
        <authorList>
            <person name="Luecker S."/>
            <person name="Nowka B."/>
            <person name="Rattei T."/>
            <person name="Spieck E."/>
            <person name="and Daims H."/>
        </authorList>
    </citation>
    <scope>NUCLEOTIDE SEQUENCE [LARGE SCALE GENOMIC DNA]</scope>
    <source>
        <strain evidence="1 2">3/211</strain>
    </source>
</reference>
<keyword evidence="2" id="KW-1185">Reference proteome</keyword>
<dbReference type="RefSeq" id="WP_005007887.1">
    <property type="nucleotide sequence ID" value="NZ_HG422173.1"/>
</dbReference>
<sequence length="85" mass="9835">MDPYSANELSRIILDIQGYLEKHPRASDTAEGVMHWLARQRYENMLELVGLALERLVQEGVMEKRKMPDGRWVYSLGHEGPRPAK</sequence>
<name>M1YIV0_NITG3</name>
<dbReference type="STRING" id="1266370.NITGR_290021"/>
<accession>M1YIV0</accession>
<proteinExistence type="predicted"/>
<gene>
    <name evidence="1" type="ORF">NITGR_290021</name>
</gene>
<dbReference type="OrthoDB" id="9794260at2"/>
<evidence type="ECO:0000313" key="2">
    <source>
        <dbReference type="Proteomes" id="UP000011704"/>
    </source>
</evidence>
<comment type="caution">
    <text evidence="1">The sequence shown here is derived from an EMBL/GenBank/DDBJ whole genome shotgun (WGS) entry which is preliminary data.</text>
</comment>
<dbReference type="EMBL" id="CAQJ01000032">
    <property type="protein sequence ID" value="CCQ90423.1"/>
    <property type="molecule type" value="Genomic_DNA"/>
</dbReference>
<evidence type="ECO:0000313" key="1">
    <source>
        <dbReference type="EMBL" id="CCQ90423.1"/>
    </source>
</evidence>
<organism evidence="1 2">
    <name type="scientific">Nitrospina gracilis (strain 3/211)</name>
    <dbReference type="NCBI Taxonomy" id="1266370"/>
    <lineage>
        <taxon>Bacteria</taxon>
        <taxon>Pseudomonadati</taxon>
        <taxon>Nitrospinota/Tectimicrobiota group</taxon>
        <taxon>Nitrospinota</taxon>
        <taxon>Nitrospinia</taxon>
        <taxon>Nitrospinales</taxon>
        <taxon>Nitrospinaceae</taxon>
        <taxon>Nitrospina</taxon>
    </lineage>
</organism>
<dbReference type="InParanoid" id="M1YIV0"/>
<protein>
    <submittedName>
        <fullName evidence="1">Uncharacterized protein</fullName>
    </submittedName>
</protein>
<dbReference type="AlphaFoldDB" id="M1YIV0"/>
<dbReference type="Proteomes" id="UP000011704">
    <property type="component" value="Unassembled WGS sequence"/>
</dbReference>